<comment type="catalytic activity">
    <reaction evidence="18">
        <text>4 Fe(II)-[cytochrome c] + O2 + 8 H(+)(in) = 4 Fe(III)-[cytochrome c] + 2 H2O + 4 H(+)(out)</text>
        <dbReference type="Rhea" id="RHEA:11436"/>
        <dbReference type="Rhea" id="RHEA-COMP:10350"/>
        <dbReference type="Rhea" id="RHEA-COMP:14399"/>
        <dbReference type="ChEBI" id="CHEBI:15377"/>
        <dbReference type="ChEBI" id="CHEBI:15378"/>
        <dbReference type="ChEBI" id="CHEBI:15379"/>
        <dbReference type="ChEBI" id="CHEBI:29033"/>
        <dbReference type="ChEBI" id="CHEBI:29034"/>
        <dbReference type="EC" id="7.1.1.9"/>
    </reaction>
    <physiologicalReaction direction="left-to-right" evidence="18">
        <dbReference type="Rhea" id="RHEA:11437"/>
    </physiologicalReaction>
</comment>
<evidence type="ECO:0000256" key="18">
    <source>
        <dbReference type="ARBA" id="ARBA00049512"/>
    </source>
</evidence>
<feature type="transmembrane region" description="Helical" evidence="19">
    <location>
        <begin position="58"/>
        <end position="77"/>
    </location>
</feature>
<evidence type="ECO:0000256" key="6">
    <source>
        <dbReference type="ARBA" id="ARBA00022448"/>
    </source>
</evidence>
<evidence type="ECO:0000256" key="15">
    <source>
        <dbReference type="ARBA" id="ARBA00023128"/>
    </source>
</evidence>
<keyword evidence="13 19" id="KW-1133">Transmembrane helix</keyword>
<feature type="domain" description="Cytochrome oxidase subunit II copper A binding" evidence="20">
    <location>
        <begin position="89"/>
        <end position="223"/>
    </location>
</feature>
<proteinExistence type="inferred from homology"/>
<evidence type="ECO:0000259" key="20">
    <source>
        <dbReference type="PROSITE" id="PS50857"/>
    </source>
</evidence>
<evidence type="ECO:0000256" key="17">
    <source>
        <dbReference type="ARBA" id="ARBA00031389"/>
    </source>
</evidence>
<evidence type="ECO:0000256" key="1">
    <source>
        <dbReference type="ARBA" id="ARBA00001935"/>
    </source>
</evidence>
<dbReference type="EMBL" id="KY399989">
    <property type="protein sequence ID" value="AST14934.1"/>
    <property type="molecule type" value="Genomic_DNA"/>
</dbReference>
<protein>
    <recommendedName>
        <fullName evidence="5">cytochrome-c oxidase</fullName>
        <ecNumber evidence="5">7.1.1.9</ecNumber>
    </recommendedName>
    <alternativeName>
        <fullName evidence="17">Cytochrome c oxidase polypeptide II</fullName>
    </alternativeName>
</protein>
<keyword evidence="16 19" id="KW-0472">Membrane</keyword>
<geneLocation type="mitochondrion" evidence="21"/>
<evidence type="ECO:0000256" key="9">
    <source>
        <dbReference type="ARBA" id="ARBA00022792"/>
    </source>
</evidence>
<evidence type="ECO:0000256" key="8">
    <source>
        <dbReference type="ARBA" id="ARBA00022723"/>
    </source>
</evidence>
<dbReference type="PANTHER" id="PTHR22888">
    <property type="entry name" value="CYTOCHROME C OXIDASE, SUBUNIT II"/>
    <property type="match status" value="1"/>
</dbReference>
<dbReference type="SUPFAM" id="SSF81464">
    <property type="entry name" value="Cytochrome c oxidase subunit II-like, transmembrane region"/>
    <property type="match status" value="1"/>
</dbReference>
<dbReference type="InterPro" id="IPR001505">
    <property type="entry name" value="Copper_CuA"/>
</dbReference>
<dbReference type="PRINTS" id="PR01166">
    <property type="entry name" value="CYCOXIDASEII"/>
</dbReference>
<dbReference type="EC" id="7.1.1.9" evidence="5"/>
<reference evidence="21" key="1">
    <citation type="submission" date="2016-12" db="EMBL/GenBank/DDBJ databases">
        <title>Molecular characterization of a Eupolyphaga parasitic nematode.</title>
        <authorList>
            <person name="Zeng Q.R."/>
            <person name="Liu X.Y."/>
            <person name="Yuan H."/>
            <person name="Wang W.Y."/>
            <person name="Gu K.Z."/>
            <person name="Sun H."/>
            <person name="Zhou W.P."/>
            <person name="Cheng Y.D."/>
        </authorList>
    </citation>
    <scope>NUCLEOTIDE SEQUENCE</scope>
</reference>
<dbReference type="InterPro" id="IPR008972">
    <property type="entry name" value="Cupredoxin"/>
</dbReference>
<name>A0A3S6JBR3_9BILA</name>
<accession>A0A3S6JBR3</accession>
<comment type="subcellular location">
    <subcellularLocation>
        <location evidence="2">Mitochondrion inner membrane</location>
        <topology evidence="2">Multi-pass membrane protein</topology>
    </subcellularLocation>
</comment>
<evidence type="ECO:0000256" key="16">
    <source>
        <dbReference type="ARBA" id="ARBA00023136"/>
    </source>
</evidence>
<evidence type="ECO:0000313" key="21">
    <source>
        <dbReference type="EMBL" id="AST14934.1"/>
    </source>
</evidence>
<evidence type="ECO:0000256" key="19">
    <source>
        <dbReference type="SAM" id="Phobius"/>
    </source>
</evidence>
<evidence type="ECO:0000256" key="10">
    <source>
        <dbReference type="ARBA" id="ARBA00022842"/>
    </source>
</evidence>
<dbReference type="GO" id="GO:0005743">
    <property type="term" value="C:mitochondrial inner membrane"/>
    <property type="evidence" value="ECO:0007669"/>
    <property type="project" value="UniProtKB-SubCell"/>
</dbReference>
<dbReference type="InterPro" id="IPR002429">
    <property type="entry name" value="CcO_II-like_C"/>
</dbReference>
<gene>
    <name evidence="21" type="primary">cox2</name>
</gene>
<dbReference type="InterPro" id="IPR045187">
    <property type="entry name" value="CcO_II"/>
</dbReference>
<keyword evidence="10" id="KW-0460">Magnesium</keyword>
<evidence type="ECO:0000256" key="2">
    <source>
        <dbReference type="ARBA" id="ARBA00004448"/>
    </source>
</evidence>
<dbReference type="SUPFAM" id="SSF49503">
    <property type="entry name" value="Cupredoxins"/>
    <property type="match status" value="1"/>
</dbReference>
<keyword evidence="9" id="KW-0999">Mitochondrion inner membrane</keyword>
<dbReference type="PANTHER" id="PTHR22888:SF9">
    <property type="entry name" value="CYTOCHROME C OXIDASE SUBUNIT 2"/>
    <property type="match status" value="1"/>
</dbReference>
<evidence type="ECO:0000256" key="4">
    <source>
        <dbReference type="ARBA" id="ARBA00011164"/>
    </source>
</evidence>
<evidence type="ECO:0000256" key="12">
    <source>
        <dbReference type="ARBA" id="ARBA00022982"/>
    </source>
</evidence>
<dbReference type="Pfam" id="PF00116">
    <property type="entry name" value="COX2"/>
    <property type="match status" value="1"/>
</dbReference>
<keyword evidence="7 19" id="KW-0812">Transmembrane</keyword>
<keyword evidence="15 21" id="KW-0496">Mitochondrion</keyword>
<evidence type="ECO:0000256" key="13">
    <source>
        <dbReference type="ARBA" id="ARBA00022989"/>
    </source>
</evidence>
<comment type="cofactor">
    <cofactor evidence="1">
        <name>Cu cation</name>
        <dbReference type="ChEBI" id="CHEBI:23378"/>
    </cofactor>
</comment>
<keyword evidence="11" id="KW-1278">Translocase</keyword>
<evidence type="ECO:0000256" key="5">
    <source>
        <dbReference type="ARBA" id="ARBA00012949"/>
    </source>
</evidence>
<evidence type="ECO:0000256" key="11">
    <source>
        <dbReference type="ARBA" id="ARBA00022967"/>
    </source>
</evidence>
<keyword evidence="6" id="KW-0813">Transport</keyword>
<evidence type="ECO:0000256" key="3">
    <source>
        <dbReference type="ARBA" id="ARBA00007866"/>
    </source>
</evidence>
<dbReference type="Gene3D" id="2.60.40.420">
    <property type="entry name" value="Cupredoxins - blue copper proteins"/>
    <property type="match status" value="1"/>
</dbReference>
<keyword evidence="8" id="KW-0479">Metal-binding</keyword>
<dbReference type="GO" id="GO:0004129">
    <property type="term" value="F:cytochrome-c oxidase activity"/>
    <property type="evidence" value="ECO:0007669"/>
    <property type="project" value="UniProtKB-EC"/>
</dbReference>
<dbReference type="GO" id="GO:0042773">
    <property type="term" value="P:ATP synthesis coupled electron transport"/>
    <property type="evidence" value="ECO:0007669"/>
    <property type="project" value="TreeGrafter"/>
</dbReference>
<dbReference type="AlphaFoldDB" id="A0A3S6JBR3"/>
<dbReference type="Gene3D" id="1.10.287.90">
    <property type="match status" value="1"/>
</dbReference>
<sequence length="247" mass="28375">MVSSSIFLQKMWLMYFVCSIMLGIMFFVICLMVMMIFSKSVVKKFYYNFSSHEICCTLVPIVILSSQVYCSFIITYWDSQLFLGGESADKWLNVKITGNQWYWSYEYVSWGSWAKYDSYMLGSSKLSLGDLRLLEVDMRLVLPMNKPVILSITSADVIHSWSLPDYGLKVDAVPGMENNTLVYFSNMGVFYGMCSEICGTGHSYMPIVVEVVPEGVFIDWMEDLKHKLDIVTRLGDWYNLHGVSSFV</sequence>
<organism evidence="21">
    <name type="scientific">Hammerschmidtiella sp. ZengetLiu-2016</name>
    <dbReference type="NCBI Taxonomy" id="2025463"/>
    <lineage>
        <taxon>Eukaryota</taxon>
        <taxon>Metazoa</taxon>
        <taxon>Ecdysozoa</taxon>
        <taxon>Nematoda</taxon>
        <taxon>Chromadorea</taxon>
        <taxon>Rhabditida</taxon>
        <taxon>Spirurina</taxon>
        <taxon>Oxyuridomorpha</taxon>
        <taxon>Thelastomatoidea</taxon>
        <taxon>Thelastomatidae</taxon>
        <taxon>Hammerschmidtiella</taxon>
    </lineage>
</organism>
<dbReference type="PROSITE" id="PS50857">
    <property type="entry name" value="COX2_CUA"/>
    <property type="match status" value="1"/>
</dbReference>
<comment type="subunit">
    <text evidence="4">Component of the cytochrome c oxidase (complex IV, CIV), a multisubunit enzyme composed of a catalytic core of 3 subunits and several supernumerary subunits. The complex exists as a monomer or a dimer and forms supercomplexes (SCs) in the inner mitochondrial membrane with ubiquinol-cytochrome c oxidoreductase (cytochrome b-c1 complex, complex III, CIII).</text>
</comment>
<dbReference type="InterPro" id="IPR036257">
    <property type="entry name" value="Cyt_c_oxidase_su2_TM_sf"/>
</dbReference>
<evidence type="ECO:0000256" key="14">
    <source>
        <dbReference type="ARBA" id="ARBA00023008"/>
    </source>
</evidence>
<dbReference type="GO" id="GO:0005507">
    <property type="term" value="F:copper ion binding"/>
    <property type="evidence" value="ECO:0007669"/>
    <property type="project" value="InterPro"/>
</dbReference>
<feature type="transmembrane region" description="Helical" evidence="19">
    <location>
        <begin position="12"/>
        <end position="37"/>
    </location>
</feature>
<keyword evidence="12" id="KW-0249">Electron transport</keyword>
<dbReference type="PROSITE" id="PS00078">
    <property type="entry name" value="COX2"/>
    <property type="match status" value="1"/>
</dbReference>
<evidence type="ECO:0000256" key="7">
    <source>
        <dbReference type="ARBA" id="ARBA00022692"/>
    </source>
</evidence>
<comment type="similarity">
    <text evidence="3">Belongs to the cytochrome c oxidase subunit 2 family.</text>
</comment>
<keyword evidence="14" id="KW-0186">Copper</keyword>